<comment type="cofactor">
    <cofactor evidence="1 3 5">
        <name>pyridoxal 5'-phosphate</name>
        <dbReference type="ChEBI" id="CHEBI:597326"/>
    </cofactor>
</comment>
<dbReference type="HAMAP" id="MF_02056">
    <property type="entry name" value="MetZ"/>
    <property type="match status" value="1"/>
</dbReference>
<evidence type="ECO:0000256" key="5">
    <source>
        <dbReference type="RuleBase" id="RU362118"/>
    </source>
</evidence>
<organism evidence="7 8">
    <name type="scientific">Turneriella parva (strain ATCC BAA-1111 / DSM 21527 / NCTC 11395 / H)</name>
    <name type="common">Leptospira parva</name>
    <dbReference type="NCBI Taxonomy" id="869212"/>
    <lineage>
        <taxon>Bacteria</taxon>
        <taxon>Pseudomonadati</taxon>
        <taxon>Spirochaetota</taxon>
        <taxon>Spirochaetia</taxon>
        <taxon>Leptospirales</taxon>
        <taxon>Leptospiraceae</taxon>
        <taxon>Turneriella</taxon>
    </lineage>
</organism>
<keyword evidence="8" id="KW-1185">Reference proteome</keyword>
<dbReference type="FunFam" id="3.90.1150.10:FF:000033">
    <property type="entry name" value="Cystathionine gamma-synthase"/>
    <property type="match status" value="1"/>
</dbReference>
<keyword evidence="3" id="KW-0028">Amino-acid biosynthesis</keyword>
<sequence length="395" mass="43564">MQNSGNPYREETNSIREQTPRSAEREHSAPIFMTSSFVFESAEQARAMFAEEIPGNIYTRFSNPNTDEFVRKMAALEHLEDGFATASGMSAIFTSMAALLKSGDHVVCARSVFGSTHQILTQIFPRWGIEFTYVDIADQYNWAKAFKPNTKMLFLETPSNPALDIIDLEHVGKICKQANVLLNVDNCFCTPVLQKPADFGADIVIHSATKYIDGQGRALGGVILARKDLMKEIRFFARHTGPALSPFNAWLFSKSLETLEIRMLRHSENALRIAEKLQGHAELEKVIYPFLPDHPGYALAKKQMTHGGGIVTLIVKGGIDRGRKFLDSLQMLSHTANLGDTRTIATHPASTTHSKLSDAERAAVGILPGMVRISVGIENADDVMADIEQALKASA</sequence>
<dbReference type="InterPro" id="IPR015424">
    <property type="entry name" value="PyrdxlP-dep_Trfase"/>
</dbReference>
<dbReference type="GO" id="GO:0005737">
    <property type="term" value="C:cytoplasm"/>
    <property type="evidence" value="ECO:0007669"/>
    <property type="project" value="TreeGrafter"/>
</dbReference>
<dbReference type="InterPro" id="IPR054542">
    <property type="entry name" value="Cys_met_metab_PP"/>
</dbReference>
<dbReference type="Pfam" id="PF01053">
    <property type="entry name" value="Cys_Met_Meta_PP"/>
    <property type="match status" value="1"/>
</dbReference>
<dbReference type="FunFam" id="3.40.640.10:FF:000046">
    <property type="entry name" value="Cystathionine gamma-lyase"/>
    <property type="match status" value="1"/>
</dbReference>
<dbReference type="Gene3D" id="3.90.1150.10">
    <property type="entry name" value="Aspartate Aminotransferase, domain 1"/>
    <property type="match status" value="1"/>
</dbReference>
<feature type="compositionally biased region" description="Basic and acidic residues" evidence="6">
    <location>
        <begin position="8"/>
        <end position="27"/>
    </location>
</feature>
<dbReference type="GO" id="GO:0071268">
    <property type="term" value="P:homocysteine biosynthetic process"/>
    <property type="evidence" value="ECO:0007669"/>
    <property type="project" value="InterPro"/>
</dbReference>
<dbReference type="Proteomes" id="UP000006048">
    <property type="component" value="Chromosome"/>
</dbReference>
<dbReference type="InterPro" id="IPR000277">
    <property type="entry name" value="Cys/Met-Metab_PyrdxlP-dep_enz"/>
</dbReference>
<evidence type="ECO:0000256" key="2">
    <source>
        <dbReference type="ARBA" id="ARBA00022898"/>
    </source>
</evidence>
<dbReference type="UniPathway" id="UPA00051">
    <property type="reaction ID" value="UER00449"/>
</dbReference>
<dbReference type="PANTHER" id="PTHR11808:SF80">
    <property type="entry name" value="CYSTATHIONINE GAMMA-LYASE"/>
    <property type="match status" value="1"/>
</dbReference>
<reference evidence="7 8" key="1">
    <citation type="submission" date="2012-06" db="EMBL/GenBank/DDBJ databases">
        <title>The complete chromosome of genome of Turneriella parva DSM 21527.</title>
        <authorList>
            <consortium name="US DOE Joint Genome Institute (JGI-PGF)"/>
            <person name="Lucas S."/>
            <person name="Han J."/>
            <person name="Lapidus A."/>
            <person name="Bruce D."/>
            <person name="Goodwin L."/>
            <person name="Pitluck S."/>
            <person name="Peters L."/>
            <person name="Kyrpides N."/>
            <person name="Mavromatis K."/>
            <person name="Ivanova N."/>
            <person name="Mikhailova N."/>
            <person name="Chertkov O."/>
            <person name="Detter J.C."/>
            <person name="Tapia R."/>
            <person name="Han C."/>
            <person name="Land M."/>
            <person name="Hauser L."/>
            <person name="Markowitz V."/>
            <person name="Cheng J.-F."/>
            <person name="Hugenholtz P."/>
            <person name="Woyke T."/>
            <person name="Wu D."/>
            <person name="Gronow S."/>
            <person name="Wellnitz S."/>
            <person name="Brambilla E."/>
            <person name="Klenk H.-P."/>
            <person name="Eisen J.A."/>
        </authorList>
    </citation>
    <scope>NUCLEOTIDE SEQUENCE [LARGE SCALE GENOMIC DNA]</scope>
    <source>
        <strain evidence="8">ATCC BAA-1111 / DSM 21527 / NCTC 11395 / H</strain>
    </source>
</reference>
<protein>
    <recommendedName>
        <fullName evidence="3">O-succinylhomoserine sulfhydrylase</fullName>
        <shortName evidence="3">OSH sulfhydrylase</shortName>
        <shortName evidence="3">OSHS sulfhydrylase</shortName>
        <ecNumber evidence="3">2.5.1.-</ecNumber>
    </recommendedName>
</protein>
<dbReference type="GO" id="GO:0030170">
    <property type="term" value="F:pyridoxal phosphate binding"/>
    <property type="evidence" value="ECO:0007669"/>
    <property type="project" value="UniProtKB-UniRule"/>
</dbReference>
<comment type="function">
    <text evidence="3">Catalyzes the formation of L-homocysteine from O-succinyl-L-homoserine (OSHS) and hydrogen sulfide.</text>
</comment>
<dbReference type="GO" id="GO:0071266">
    <property type="term" value="P:'de novo' L-methionine biosynthetic process"/>
    <property type="evidence" value="ECO:0007669"/>
    <property type="project" value="UniProtKB-UniRule"/>
</dbReference>
<keyword evidence="3 7" id="KW-0808">Transferase</keyword>
<dbReference type="PIRSF" id="PIRSF001434">
    <property type="entry name" value="CGS"/>
    <property type="match status" value="1"/>
</dbReference>
<dbReference type="GO" id="GO:0016846">
    <property type="term" value="F:carbon-sulfur lyase activity"/>
    <property type="evidence" value="ECO:0007669"/>
    <property type="project" value="TreeGrafter"/>
</dbReference>
<dbReference type="AlphaFoldDB" id="I4B7J0"/>
<dbReference type="PROSITE" id="PS00868">
    <property type="entry name" value="CYS_MET_METAB_PP"/>
    <property type="match status" value="1"/>
</dbReference>
<dbReference type="OrthoDB" id="9780685at2"/>
<evidence type="ECO:0000256" key="3">
    <source>
        <dbReference type="HAMAP-Rule" id="MF_02056"/>
    </source>
</evidence>
<dbReference type="RefSeq" id="WP_014803752.1">
    <property type="nucleotide sequence ID" value="NC_018020.1"/>
</dbReference>
<dbReference type="GO" id="GO:0016765">
    <property type="term" value="F:transferase activity, transferring alkyl or aryl (other than methyl) groups"/>
    <property type="evidence" value="ECO:0007669"/>
    <property type="project" value="UniProtKB-UniRule"/>
</dbReference>
<keyword evidence="3" id="KW-0486">Methionine biosynthesis</keyword>
<accession>I4B7J0</accession>
<dbReference type="SUPFAM" id="SSF53383">
    <property type="entry name" value="PLP-dependent transferases"/>
    <property type="match status" value="1"/>
</dbReference>
<dbReference type="PATRIC" id="fig|869212.3.peg.2626"/>
<dbReference type="InterPro" id="IPR015422">
    <property type="entry name" value="PyrdxlP-dep_Trfase_small"/>
</dbReference>
<dbReference type="InterPro" id="IPR015421">
    <property type="entry name" value="PyrdxlP-dep_Trfase_major"/>
</dbReference>
<dbReference type="Gene3D" id="3.40.640.10">
    <property type="entry name" value="Type I PLP-dependent aspartate aminotransferase-like (Major domain)"/>
    <property type="match status" value="1"/>
</dbReference>
<evidence type="ECO:0000256" key="1">
    <source>
        <dbReference type="ARBA" id="ARBA00001933"/>
    </source>
</evidence>
<evidence type="ECO:0000256" key="4">
    <source>
        <dbReference type="PIRSR" id="PIRSR001434-2"/>
    </source>
</evidence>
<dbReference type="STRING" id="869212.Turpa_2607"/>
<comment type="subunit">
    <text evidence="3">Homotetramer.</text>
</comment>
<comment type="pathway">
    <text evidence="3">Amino-acid biosynthesis; L-methionine biosynthesis via de novo pathway; L-homocysteine from O-succinyl-L-homoserine: step 1/1.</text>
</comment>
<gene>
    <name evidence="3" type="primary">metZ</name>
    <name evidence="7" type="ordered locus">Turpa_2607</name>
</gene>
<dbReference type="EC" id="2.5.1.-" evidence="3"/>
<comment type="similarity">
    <text evidence="3">Belongs to the trans-sulfuration enzymes family. MetZ subfamily.</text>
</comment>
<keyword evidence="2 3" id="KW-0663">Pyridoxal phosphate</keyword>
<evidence type="ECO:0000256" key="6">
    <source>
        <dbReference type="SAM" id="MobiDB-lite"/>
    </source>
</evidence>
<evidence type="ECO:0000313" key="7">
    <source>
        <dbReference type="EMBL" id="AFM13247.1"/>
    </source>
</evidence>
<proteinExistence type="inferred from homology"/>
<dbReference type="GO" id="GO:0019346">
    <property type="term" value="P:transsulfuration"/>
    <property type="evidence" value="ECO:0007669"/>
    <property type="project" value="InterPro"/>
</dbReference>
<feature type="modified residue" description="N6-(pyridoxal phosphate)lysine" evidence="3 4">
    <location>
        <position position="210"/>
    </location>
</feature>
<dbReference type="HOGENOM" id="CLU_018986_4_0_12"/>
<name>I4B7J0_TURPD</name>
<dbReference type="PANTHER" id="PTHR11808">
    <property type="entry name" value="TRANS-SULFURATION ENZYME FAMILY MEMBER"/>
    <property type="match status" value="1"/>
</dbReference>
<dbReference type="EMBL" id="CP002959">
    <property type="protein sequence ID" value="AFM13247.1"/>
    <property type="molecule type" value="Genomic_DNA"/>
</dbReference>
<dbReference type="KEGG" id="tpx:Turpa_2607"/>
<comment type="catalytic activity">
    <reaction evidence="3">
        <text>O-succinyl-L-homoserine + hydrogen sulfide = L-homocysteine + succinate</text>
        <dbReference type="Rhea" id="RHEA:27826"/>
        <dbReference type="ChEBI" id="CHEBI:29919"/>
        <dbReference type="ChEBI" id="CHEBI:30031"/>
        <dbReference type="ChEBI" id="CHEBI:57661"/>
        <dbReference type="ChEBI" id="CHEBI:58199"/>
    </reaction>
</comment>
<evidence type="ECO:0000313" key="8">
    <source>
        <dbReference type="Proteomes" id="UP000006048"/>
    </source>
</evidence>
<dbReference type="InterPro" id="IPR006234">
    <property type="entry name" value="O-succ-hSer_sulfhydrylase"/>
</dbReference>
<feature type="region of interest" description="Disordered" evidence="6">
    <location>
        <begin position="1"/>
        <end position="27"/>
    </location>
</feature>
<dbReference type="CDD" id="cd00614">
    <property type="entry name" value="CGS_like"/>
    <property type="match status" value="1"/>
</dbReference>